<gene>
    <name evidence="4" type="ORF">METZ01_LOCUS296484</name>
</gene>
<organism evidence="4">
    <name type="scientific">marine metagenome</name>
    <dbReference type="NCBI Taxonomy" id="408172"/>
    <lineage>
        <taxon>unclassified sequences</taxon>
        <taxon>metagenomes</taxon>
        <taxon>ecological metagenomes</taxon>
    </lineage>
</organism>
<dbReference type="InterPro" id="IPR035584">
    <property type="entry name" value="PurF_N"/>
</dbReference>
<dbReference type="Pfam" id="PF13522">
    <property type="entry name" value="GATase_6"/>
    <property type="match status" value="1"/>
</dbReference>
<dbReference type="AlphaFoldDB" id="A0A382M4L8"/>
<evidence type="ECO:0000259" key="3">
    <source>
        <dbReference type="PROSITE" id="PS51278"/>
    </source>
</evidence>
<dbReference type="EMBL" id="UINC01091114">
    <property type="protein sequence ID" value="SVC43630.1"/>
    <property type="molecule type" value="Genomic_DNA"/>
</dbReference>
<proteinExistence type="predicted"/>
<feature type="domain" description="Glutamine amidotransferase type-2" evidence="3">
    <location>
        <begin position="2"/>
        <end position="220"/>
    </location>
</feature>
<reference evidence="4" key="1">
    <citation type="submission" date="2018-05" db="EMBL/GenBank/DDBJ databases">
        <authorList>
            <person name="Lanie J.A."/>
            <person name="Ng W.-L."/>
            <person name="Kazmierczak K.M."/>
            <person name="Andrzejewski T.M."/>
            <person name="Davidsen T.M."/>
            <person name="Wayne K.J."/>
            <person name="Tettelin H."/>
            <person name="Glass J.I."/>
            <person name="Rusch D."/>
            <person name="Podicherti R."/>
            <person name="Tsui H.-C.T."/>
            <person name="Winkler M.E."/>
        </authorList>
    </citation>
    <scope>NUCLEOTIDE SEQUENCE</scope>
</reference>
<evidence type="ECO:0000313" key="4">
    <source>
        <dbReference type="EMBL" id="SVC43630.1"/>
    </source>
</evidence>
<feature type="non-terminal residue" evidence="4">
    <location>
        <position position="266"/>
    </location>
</feature>
<keyword evidence="1" id="KW-0808">Transferase</keyword>
<keyword evidence="2" id="KW-0315">Glutamine amidotransferase</keyword>
<name>A0A382M4L8_9ZZZZ</name>
<sequence length="266" mass="29371">MCGIVGIYNVPEASKIAALGIHGLQHRGQEGAGIISYDKEFHIHGDYGRVDHIFSKNKIIENLPGSTAIGHVRYSTTGGTGKSNVQPLFYNLDFGGFAIAHNGDFTDSAYWREKLSKEGAIFQTSTDTEIIPHLIARTKGIDPVDRLLTVLNKVEGAFSIIALMDNKLVVARDPYGFRPLVIGQYEGGYAIASESCSLDLIGATNIKTVEPGTVIIFGNGKKETFYLDKKVTKHFCIFEHIYFSRPDSVIDNQLVYEVRKRIGEEL</sequence>
<dbReference type="InterPro" id="IPR017932">
    <property type="entry name" value="GATase_2_dom"/>
</dbReference>
<evidence type="ECO:0000256" key="1">
    <source>
        <dbReference type="ARBA" id="ARBA00022679"/>
    </source>
</evidence>
<accession>A0A382M4L8</accession>
<protein>
    <recommendedName>
        <fullName evidence="3">Glutamine amidotransferase type-2 domain-containing protein</fullName>
    </recommendedName>
</protein>
<dbReference type="Gene3D" id="3.60.20.10">
    <property type="entry name" value="Glutamine Phosphoribosylpyrophosphate, subunit 1, domain 1"/>
    <property type="match status" value="1"/>
</dbReference>
<dbReference type="PANTHER" id="PTHR11907">
    <property type="entry name" value="AMIDOPHOSPHORIBOSYLTRANSFERASE"/>
    <property type="match status" value="1"/>
</dbReference>
<dbReference type="SUPFAM" id="SSF56235">
    <property type="entry name" value="N-terminal nucleophile aminohydrolases (Ntn hydrolases)"/>
    <property type="match status" value="1"/>
</dbReference>
<dbReference type="CDD" id="cd00715">
    <property type="entry name" value="GPATase_N"/>
    <property type="match status" value="1"/>
</dbReference>
<dbReference type="PROSITE" id="PS51278">
    <property type="entry name" value="GATASE_TYPE_2"/>
    <property type="match status" value="1"/>
</dbReference>
<dbReference type="GO" id="GO:0016740">
    <property type="term" value="F:transferase activity"/>
    <property type="evidence" value="ECO:0007669"/>
    <property type="project" value="UniProtKB-KW"/>
</dbReference>
<dbReference type="InterPro" id="IPR029055">
    <property type="entry name" value="Ntn_hydrolases_N"/>
</dbReference>
<evidence type="ECO:0000256" key="2">
    <source>
        <dbReference type="ARBA" id="ARBA00022962"/>
    </source>
</evidence>